<evidence type="ECO:0000313" key="1">
    <source>
        <dbReference type="EMBL" id="KAI8556398.1"/>
    </source>
</evidence>
<dbReference type="EMBL" id="CM046392">
    <property type="protein sequence ID" value="KAI8556398.1"/>
    <property type="molecule type" value="Genomic_DNA"/>
</dbReference>
<dbReference type="Proteomes" id="UP001062846">
    <property type="component" value="Chromosome 5"/>
</dbReference>
<comment type="caution">
    <text evidence="1">The sequence shown here is derived from an EMBL/GenBank/DDBJ whole genome shotgun (WGS) entry which is preliminary data.</text>
</comment>
<protein>
    <submittedName>
        <fullName evidence="1">Uncharacterized protein</fullName>
    </submittedName>
</protein>
<organism evidence="1 2">
    <name type="scientific">Rhododendron molle</name>
    <name type="common">Chinese azalea</name>
    <name type="synonym">Azalea mollis</name>
    <dbReference type="NCBI Taxonomy" id="49168"/>
    <lineage>
        <taxon>Eukaryota</taxon>
        <taxon>Viridiplantae</taxon>
        <taxon>Streptophyta</taxon>
        <taxon>Embryophyta</taxon>
        <taxon>Tracheophyta</taxon>
        <taxon>Spermatophyta</taxon>
        <taxon>Magnoliopsida</taxon>
        <taxon>eudicotyledons</taxon>
        <taxon>Gunneridae</taxon>
        <taxon>Pentapetalae</taxon>
        <taxon>asterids</taxon>
        <taxon>Ericales</taxon>
        <taxon>Ericaceae</taxon>
        <taxon>Ericoideae</taxon>
        <taxon>Rhodoreae</taxon>
        <taxon>Rhododendron</taxon>
    </lineage>
</organism>
<proteinExistence type="predicted"/>
<sequence>MGGIQKLKMQLERVTESTLAKYAELAHPEIQIIRLELEETLSLEEYIQSTFKIRSAYELAEHTKLEASQKEAELDSKLMKATKEIEGLKAELVAKETKLQSIFKENEGLSGDIEKNMWGESESPLEMEKKKFEVGLADLKASLLDKENELQCIKEENESMKFEIRKREVESNEAKDEALASAKSAKAAEREALMKLGAEEVEGAVGPVEEAAEAAVAMLSTGNNNGKYVERTGSLDYPTIGGKLGPPFSEDLDDESAKKKNSGVFKKIGVMLKKDQK</sequence>
<evidence type="ECO:0000313" key="2">
    <source>
        <dbReference type="Proteomes" id="UP001062846"/>
    </source>
</evidence>
<accession>A0ACC0NSN6</accession>
<reference evidence="1" key="1">
    <citation type="submission" date="2022-02" db="EMBL/GenBank/DDBJ databases">
        <title>Plant Genome Project.</title>
        <authorList>
            <person name="Zhang R.-G."/>
        </authorList>
    </citation>
    <scope>NUCLEOTIDE SEQUENCE</scope>
    <source>
        <strain evidence="1">AT1</strain>
    </source>
</reference>
<gene>
    <name evidence="1" type="ORF">RHMOL_Rhmol05G0249800</name>
</gene>
<name>A0ACC0NSN6_RHOML</name>
<keyword evidence="2" id="KW-1185">Reference proteome</keyword>